<dbReference type="EMBL" id="CQBK01000009">
    <property type="protein sequence ID" value="CNH80051.1"/>
    <property type="molecule type" value="Genomic_DNA"/>
</dbReference>
<reference evidence="2 3" key="1">
    <citation type="submission" date="2015-03" db="EMBL/GenBank/DDBJ databases">
        <authorList>
            <person name="Murphy D."/>
        </authorList>
    </citation>
    <scope>NUCLEOTIDE SEQUENCE [LARGE SCALE GENOMIC DNA]</scope>
    <source>
        <strain evidence="2 3">Y233</strain>
    </source>
</reference>
<dbReference type="RefSeq" id="WP_230674805.1">
    <property type="nucleotide sequence ID" value="NZ_CHJS01000039.1"/>
</dbReference>
<accession>A0A0T9PSY0</accession>
<dbReference type="InterPro" id="IPR036086">
    <property type="entry name" value="ParB/Sulfiredoxin_sf"/>
</dbReference>
<dbReference type="AlphaFoldDB" id="A0A0T9PSY0"/>
<name>A0A0T9PSY0_9GAMM</name>
<dbReference type="InterPro" id="IPR003115">
    <property type="entry name" value="ParB_N"/>
</dbReference>
<sequence>MSTNQGPLALESRVILVGTYTMAIEKNHRKLEILYKPLTLLMGYANNPRTHSADQVDEIAASIKQFGWTNPVLIDEQGEVIAGHGRLLAAEQCCIEDVPTITLCGLTKSEKKAYRIADNKLSLNAGWDLDFLTLELSDLLAENFDLGLTGFLSDEIDQMLNLDFLPGNEDDQGKLDHLDAKLCPHCGGVL</sequence>
<dbReference type="Proteomes" id="UP000038204">
    <property type="component" value="Unassembled WGS sequence"/>
</dbReference>
<dbReference type="Gene3D" id="3.90.1530.10">
    <property type="entry name" value="Conserved hypothetical protein from pyrococcus furiosus pfu- 392566-001, ParB domain"/>
    <property type="match status" value="1"/>
</dbReference>
<dbReference type="SUPFAM" id="SSF110849">
    <property type="entry name" value="ParB/Sulfiredoxin"/>
    <property type="match status" value="1"/>
</dbReference>
<protein>
    <submittedName>
        <fullName evidence="2">ParB family protein</fullName>
    </submittedName>
</protein>
<dbReference type="SMART" id="SM00470">
    <property type="entry name" value="ParB"/>
    <property type="match status" value="1"/>
</dbReference>
<dbReference type="Pfam" id="PF02195">
    <property type="entry name" value="ParB_N"/>
    <property type="match status" value="1"/>
</dbReference>
<organism evidence="2 3">
    <name type="scientific">Yersinia similis</name>
    <dbReference type="NCBI Taxonomy" id="367190"/>
    <lineage>
        <taxon>Bacteria</taxon>
        <taxon>Pseudomonadati</taxon>
        <taxon>Pseudomonadota</taxon>
        <taxon>Gammaproteobacteria</taxon>
        <taxon>Enterobacterales</taxon>
        <taxon>Yersiniaceae</taxon>
        <taxon>Yersinia</taxon>
    </lineage>
</organism>
<evidence type="ECO:0000313" key="2">
    <source>
        <dbReference type="EMBL" id="CNH80051.1"/>
    </source>
</evidence>
<proteinExistence type="predicted"/>
<evidence type="ECO:0000313" key="3">
    <source>
        <dbReference type="Proteomes" id="UP000038204"/>
    </source>
</evidence>
<dbReference type="CDD" id="cd16403">
    <property type="entry name" value="ParB_N_like_MT"/>
    <property type="match status" value="1"/>
</dbReference>
<feature type="domain" description="ParB-like N-terminal" evidence="1">
    <location>
        <begin position="34"/>
        <end position="120"/>
    </location>
</feature>
<gene>
    <name evidence="2" type="ORF">ERS008667_01559</name>
</gene>
<evidence type="ECO:0000259" key="1">
    <source>
        <dbReference type="SMART" id="SM00470"/>
    </source>
</evidence>